<evidence type="ECO:0000313" key="3">
    <source>
        <dbReference type="EMBL" id="KAK8024480.1"/>
    </source>
</evidence>
<feature type="region of interest" description="Disordered" evidence="2">
    <location>
        <begin position="42"/>
        <end position="61"/>
    </location>
</feature>
<name>A0ABR1S2Q8_9PEZI</name>
<sequence>MHPSQSGPVEAVFALGAGAFPELSSGSGTTLFHYSNGPVKVPGPWKRGRPRGGAKKPARKPSTGFQFVNLIPGKRSAIVRKDVSRTSAEKTKNAPNIPKTSELSATTHLFTPDDPKQAVSRLNLYQIQGVDPFGQAPIALEPYMLDLLRYYVETAWRNFYTLEVLAGSNPVSEFWMPRAFQDSALIHTFIGCSVAHAYGYQAIAFQDRGLRHLQDAISVVKRRLDIPAATFSSTTLAVIAGIAMLEKGAGRHENWAVHMQGLQNLVEHRGGMEALASEPLILHKIYRADLFGCLDTGQRSWFNGPAALPVDVQPTAPVRSEGFGDLFGIIDICPALRNCVRELETSVSFWPVLSTTRSGASLLSDNDLAAASRPGVKPTATQAKHMRGVLTEVQYALVSDEVLKHCKDGTHEGRVNNFCRVVLIIYSLTLLHEPTPYYTLGRRIGHVFKRAYSDAMSSPGPQSPIPKGFCIWALLLAAAAIEGTECDTVPWIQAMFVQLSMEEDCGEFLGDDCARMKGRLQRYLWVPCIDDASFERIWRDAFRITEIDKI</sequence>
<dbReference type="EMBL" id="JAQQWK010000011">
    <property type="protein sequence ID" value="KAK8024480.1"/>
    <property type="molecule type" value="Genomic_DNA"/>
</dbReference>
<reference evidence="3 4" key="1">
    <citation type="submission" date="2023-01" db="EMBL/GenBank/DDBJ databases">
        <title>Analysis of 21 Apiospora genomes using comparative genomics revels a genus with tremendous synthesis potential of carbohydrate active enzymes and secondary metabolites.</title>
        <authorList>
            <person name="Sorensen T."/>
        </authorList>
    </citation>
    <scope>NUCLEOTIDE SEQUENCE [LARGE SCALE GENOMIC DNA]</scope>
    <source>
        <strain evidence="3 4">CBS 33761</strain>
    </source>
</reference>
<dbReference type="PANTHER" id="PTHR37540:SF5">
    <property type="entry name" value="TRANSCRIPTION FACTOR DOMAIN-CONTAINING PROTEIN"/>
    <property type="match status" value="1"/>
</dbReference>
<protein>
    <submittedName>
        <fullName evidence="3">Uncharacterized protein</fullName>
    </submittedName>
</protein>
<keyword evidence="4" id="KW-1185">Reference proteome</keyword>
<comment type="caution">
    <text evidence="3">The sequence shown here is derived from an EMBL/GenBank/DDBJ whole genome shotgun (WGS) entry which is preliminary data.</text>
</comment>
<feature type="compositionally biased region" description="Basic residues" evidence="2">
    <location>
        <begin position="46"/>
        <end position="59"/>
    </location>
</feature>
<organism evidence="3 4">
    <name type="scientific">Apiospora rasikravindrae</name>
    <dbReference type="NCBI Taxonomy" id="990691"/>
    <lineage>
        <taxon>Eukaryota</taxon>
        <taxon>Fungi</taxon>
        <taxon>Dikarya</taxon>
        <taxon>Ascomycota</taxon>
        <taxon>Pezizomycotina</taxon>
        <taxon>Sordariomycetes</taxon>
        <taxon>Xylariomycetidae</taxon>
        <taxon>Amphisphaeriales</taxon>
        <taxon>Apiosporaceae</taxon>
        <taxon>Apiospora</taxon>
    </lineage>
</organism>
<evidence type="ECO:0000256" key="2">
    <source>
        <dbReference type="SAM" id="MobiDB-lite"/>
    </source>
</evidence>
<accession>A0ABR1S2Q8</accession>
<dbReference type="Proteomes" id="UP001444661">
    <property type="component" value="Unassembled WGS sequence"/>
</dbReference>
<dbReference type="InterPro" id="IPR021858">
    <property type="entry name" value="Fun_TF"/>
</dbReference>
<evidence type="ECO:0000256" key="1">
    <source>
        <dbReference type="ARBA" id="ARBA00023242"/>
    </source>
</evidence>
<proteinExistence type="predicted"/>
<dbReference type="Pfam" id="PF11951">
    <property type="entry name" value="Fungal_trans_2"/>
    <property type="match status" value="1"/>
</dbReference>
<gene>
    <name evidence="3" type="ORF">PG993_012546</name>
</gene>
<keyword evidence="1" id="KW-0539">Nucleus</keyword>
<dbReference type="PANTHER" id="PTHR37540">
    <property type="entry name" value="TRANSCRIPTION FACTOR (ACR-2), PUTATIVE-RELATED-RELATED"/>
    <property type="match status" value="1"/>
</dbReference>
<evidence type="ECO:0000313" key="4">
    <source>
        <dbReference type="Proteomes" id="UP001444661"/>
    </source>
</evidence>